<evidence type="ECO:0000256" key="3">
    <source>
        <dbReference type="SAM" id="Phobius"/>
    </source>
</evidence>
<dbReference type="OrthoDB" id="2413390at2759"/>
<dbReference type="GO" id="GO:0005886">
    <property type="term" value="C:plasma membrane"/>
    <property type="evidence" value="ECO:0007669"/>
    <property type="project" value="TreeGrafter"/>
</dbReference>
<dbReference type="Proteomes" id="UP000265703">
    <property type="component" value="Unassembled WGS sequence"/>
</dbReference>
<sequence>MSDNLSEDIEKDSIFDQKEGKWGSDLIGGIFIPPGKSKSSLQKEKLEIKYENQIDALVSEKDKSWHISISPDGENFLTFNHETLEFKILTVTGKDQNLNKVHETKPYKVNAEFKIEKLIDNKFSKWIVAISNCVTPETEEAREVLVAISRVTISDMSIIKKKNPVYDIKESDELKMIEIDGKKTFTHDLRDLKDMKHFHYPISLQIELENKENIHILQLYNLNTMRMEQIFDVYDGKSIGKSIFASSNNERIIVFSSGFKKISLFLIENGLEIASKDFGNGVKILFCEFINDDETLIIIIRRPEHKLEVLFWNLFNTKDTIKFGKNIRFVKNEENTTSISRIPGKLITINTDGQISSIFDSLINDCENYEEGAEIHSIVICYDKNKEGTPRRMPQSYAKSKYDVSMKHKIYHRRDLHAEETTPLIDNKEPWIIDNYERISVYLDENENIQLFIGRSTVQVWRKSSEKKIELEYIWTNNVEVGCEEKWGLEISDLIVGERCFYLKVRWNELKDGEFFEVKWPYRNHVTPINHACDALEHLNYRRNKLVGDKKQQGFEDMKDRISYIIWRFIKNKPDIWQLMDVRFDIMAKVIIGGTNMLVKYILFGDGKEKNWNLHVPRINRWDNKDEHKFKKKNSWKKVDIKKNLSDLQIAIRLCKGGIEGNRRSLIVAYLLEYYTENSLRHIGWLITVSEALPELYEYRLENYVRELFYKRCISGWNISNLVEYVDITPREIAVSLKESNKLRAFNPTSKLISTDKPQNNISLFLSKLYLKIFPNFSNQYPIVKVIPLYNFTVIKIFKLVFIPRGYLDNKKNEFSKRSPLIQISLLENGYDIFDSPAMEAAINYKWDPARNYFFRNFLVYILYTACFAILAGCYLGHIKAIGLLCDLLFLLFILYYYFGLYLFFAETRKFWRHGWRLYKEFSNFIDLASIVISLVITSFYITPTFSRSNAFADIITTPNITAAISFTMLILWLEFILFLRYLSSAIAKYLFIISNIIKETYLFIVFMLLVILVISHVFLLLLQHSDFPDLANIKPKTTSLTIFNNNGEIIGKSQQDFDKKQDNPSKDFGTSFLSTYSWLRDTYPQDDAYNYWAVQALTLIGSLFLIVIQNLILAFIWKVHDNTYEKGHAALLRYRAKLISDYEALDVINFSPPPKDPKYIYYVGKSKRYDAWMEGVEKREKDNVKLYDDYEKYMIKTTLSFKEKDEEDSWWNYDNNDNNNCDDDVGDDGDDDKNEEMNIDAKIALLNGKIDKILKALKLNEN</sequence>
<keyword evidence="3" id="KW-1133">Transmembrane helix</keyword>
<reference evidence="4 5" key="1">
    <citation type="submission" date="2018-06" db="EMBL/GenBank/DDBJ databases">
        <title>Comparative genomics reveals the genomic features of Rhizophagus irregularis, R. cerebriforme, R. diaphanum and Gigaspora rosea, and their symbiotic lifestyle signature.</title>
        <authorList>
            <person name="Morin E."/>
            <person name="San Clemente H."/>
            <person name="Chen E.C.H."/>
            <person name="De La Providencia I."/>
            <person name="Hainaut M."/>
            <person name="Kuo A."/>
            <person name="Kohler A."/>
            <person name="Murat C."/>
            <person name="Tang N."/>
            <person name="Roy S."/>
            <person name="Loubradou J."/>
            <person name="Henrissat B."/>
            <person name="Grigoriev I.V."/>
            <person name="Corradi N."/>
            <person name="Roux C."/>
            <person name="Martin F.M."/>
        </authorList>
    </citation>
    <scope>NUCLEOTIDE SEQUENCE [LARGE SCALE GENOMIC DNA]</scope>
    <source>
        <strain evidence="4 5">DAOM 227022</strain>
    </source>
</reference>
<dbReference type="AlphaFoldDB" id="A0A397SAV6"/>
<name>A0A397SAV6_9GLOM</name>
<keyword evidence="1" id="KW-0677">Repeat</keyword>
<organism evidence="4 5">
    <name type="scientific">Glomus cerebriforme</name>
    <dbReference type="NCBI Taxonomy" id="658196"/>
    <lineage>
        <taxon>Eukaryota</taxon>
        <taxon>Fungi</taxon>
        <taxon>Fungi incertae sedis</taxon>
        <taxon>Mucoromycota</taxon>
        <taxon>Glomeromycotina</taxon>
        <taxon>Glomeromycetes</taxon>
        <taxon>Glomerales</taxon>
        <taxon>Glomeraceae</taxon>
        <taxon>Glomus</taxon>
    </lineage>
</organism>
<feature type="compositionally biased region" description="Acidic residues" evidence="2">
    <location>
        <begin position="1221"/>
        <end position="1235"/>
    </location>
</feature>
<dbReference type="STRING" id="658196.A0A397SAV6"/>
<feature type="transmembrane region" description="Helical" evidence="3">
    <location>
        <begin position="858"/>
        <end position="876"/>
    </location>
</feature>
<feature type="transmembrane region" description="Helical" evidence="3">
    <location>
        <begin position="925"/>
        <end position="943"/>
    </location>
</feature>
<dbReference type="GO" id="GO:0098703">
    <property type="term" value="P:calcium ion import across plasma membrane"/>
    <property type="evidence" value="ECO:0007669"/>
    <property type="project" value="TreeGrafter"/>
</dbReference>
<dbReference type="PANTHER" id="PTHR10582:SF2">
    <property type="entry name" value="INACTIVE"/>
    <property type="match status" value="1"/>
</dbReference>
<dbReference type="EMBL" id="QKYT01000735">
    <property type="protein sequence ID" value="RIA81856.1"/>
    <property type="molecule type" value="Genomic_DNA"/>
</dbReference>
<keyword evidence="3" id="KW-0472">Membrane</keyword>
<feature type="region of interest" description="Disordered" evidence="2">
    <location>
        <begin position="1214"/>
        <end position="1235"/>
    </location>
</feature>
<evidence type="ECO:0000256" key="2">
    <source>
        <dbReference type="SAM" id="MobiDB-lite"/>
    </source>
</evidence>
<accession>A0A397SAV6</accession>
<evidence type="ECO:0000256" key="1">
    <source>
        <dbReference type="ARBA" id="ARBA00022737"/>
    </source>
</evidence>
<feature type="transmembrane region" description="Helical" evidence="3">
    <location>
        <begin position="1093"/>
        <end position="1118"/>
    </location>
</feature>
<evidence type="ECO:0008006" key="6">
    <source>
        <dbReference type="Google" id="ProtNLM"/>
    </source>
</evidence>
<proteinExistence type="predicted"/>
<feature type="transmembrane region" description="Helical" evidence="3">
    <location>
        <begin position="882"/>
        <end position="905"/>
    </location>
</feature>
<feature type="transmembrane region" description="Helical" evidence="3">
    <location>
        <begin position="789"/>
        <end position="808"/>
    </location>
</feature>
<comment type="caution">
    <text evidence="4">The sequence shown here is derived from an EMBL/GenBank/DDBJ whole genome shotgun (WGS) entry which is preliminary data.</text>
</comment>
<keyword evidence="3" id="KW-0812">Transmembrane</keyword>
<dbReference type="PANTHER" id="PTHR10582">
    <property type="entry name" value="TRANSIENT RECEPTOR POTENTIAL ION CHANNEL PROTEIN"/>
    <property type="match status" value="1"/>
</dbReference>
<feature type="transmembrane region" description="Helical" evidence="3">
    <location>
        <begin position="963"/>
        <end position="980"/>
    </location>
</feature>
<keyword evidence="5" id="KW-1185">Reference proteome</keyword>
<dbReference type="GO" id="GO:0005216">
    <property type="term" value="F:monoatomic ion channel activity"/>
    <property type="evidence" value="ECO:0007669"/>
    <property type="project" value="InterPro"/>
</dbReference>
<gene>
    <name evidence="4" type="ORF">C1645_836284</name>
</gene>
<evidence type="ECO:0000313" key="4">
    <source>
        <dbReference type="EMBL" id="RIA81856.1"/>
    </source>
</evidence>
<protein>
    <recommendedName>
        <fullName evidence="6">Ion transport domain-containing protein</fullName>
    </recommendedName>
</protein>
<evidence type="ECO:0000313" key="5">
    <source>
        <dbReference type="Proteomes" id="UP000265703"/>
    </source>
</evidence>
<feature type="transmembrane region" description="Helical" evidence="3">
    <location>
        <begin position="1001"/>
        <end position="1023"/>
    </location>
</feature>
<dbReference type="InterPro" id="IPR024862">
    <property type="entry name" value="TRPV"/>
</dbReference>